<feature type="region of interest" description="Disordered" evidence="1">
    <location>
        <begin position="1"/>
        <end position="46"/>
    </location>
</feature>
<organism evidence="2 3">
    <name type="scientific">Sulfurospirillum diekertiae</name>
    <dbReference type="NCBI Taxonomy" id="1854492"/>
    <lineage>
        <taxon>Bacteria</taxon>
        <taxon>Pseudomonadati</taxon>
        <taxon>Campylobacterota</taxon>
        <taxon>Epsilonproteobacteria</taxon>
        <taxon>Campylobacterales</taxon>
        <taxon>Sulfurospirillaceae</taxon>
        <taxon>Sulfurospirillum</taxon>
    </lineage>
</organism>
<feature type="compositionally biased region" description="Polar residues" evidence="1">
    <location>
        <begin position="31"/>
        <end position="46"/>
    </location>
</feature>
<gene>
    <name evidence="2" type="ORF">SJPD1_1053</name>
</gene>
<feature type="compositionally biased region" description="Polar residues" evidence="1">
    <location>
        <begin position="8"/>
        <end position="23"/>
    </location>
</feature>
<dbReference type="AlphaFoldDB" id="A0A290HCL0"/>
<dbReference type="KEGG" id="sulj:SJPD1_1053"/>
<dbReference type="RefSeq" id="WP_096046281.1">
    <property type="nucleotide sequence ID" value="NZ_CP023275.1"/>
</dbReference>
<evidence type="ECO:0000256" key="1">
    <source>
        <dbReference type="SAM" id="MobiDB-lite"/>
    </source>
</evidence>
<name>A0A290HCL0_9BACT</name>
<reference evidence="3" key="1">
    <citation type="submission" date="2017-09" db="EMBL/GenBank/DDBJ databases">
        <title>The complete genome of Sulfurospirillum sp. JPD-1.</title>
        <authorList>
            <person name="Goris T."/>
        </authorList>
    </citation>
    <scope>NUCLEOTIDE SEQUENCE [LARGE SCALE GENOMIC DNA]</scope>
    <source>
        <strain evidence="3">JPD-1</strain>
    </source>
</reference>
<dbReference type="OrthoDB" id="10007551at2"/>
<accession>A0A290HCL0</accession>
<evidence type="ECO:0000313" key="3">
    <source>
        <dbReference type="Proteomes" id="UP000217349"/>
    </source>
</evidence>
<sequence>MGGWSGAGSVNRTVDTQPSTPSTIPGVEVPSGSSTPVNNTNFRPNLPTSKEVAMSALESAISMSKISGKTKVAIDLFSTAYTLLSEYMKTASGDDLKEAKNKQQEAENLKYTLENMGKLEDYLTRQQDALVPPPSGATLPSVLTQNTKSLVTSIGTLTSTFGSKFDVFNDYMYGLLKYMDIATGFMDKSYTLNKDLADQAKKDKEATTEVGDTKMTAQEILNQKNLAMMKNYQFKTSALDNSVLEATNLSGMTPLQIEASKNSYIAEANEFAKSPIETTILESDSVVGMSPREIEVSHRSNEVEARVYQRTPTTVKDIDENVLFDMSPREASLVKNAVTAINQTDEKNLELDDYDIDLFSPIDISSIFGYDSSVDIMSEFITRMGVRQHDKRTIFI</sequence>
<proteinExistence type="predicted"/>
<evidence type="ECO:0000313" key="2">
    <source>
        <dbReference type="EMBL" id="ATB69165.1"/>
    </source>
</evidence>
<dbReference type="Proteomes" id="UP000217349">
    <property type="component" value="Chromosome"/>
</dbReference>
<dbReference type="EMBL" id="CP023275">
    <property type="protein sequence ID" value="ATB69165.1"/>
    <property type="molecule type" value="Genomic_DNA"/>
</dbReference>
<protein>
    <submittedName>
        <fullName evidence="2">Uncharacterized protein</fullName>
    </submittedName>
</protein>